<dbReference type="OrthoDB" id="420046at2759"/>
<dbReference type="PANTHER" id="PTHR14237:SF80">
    <property type="entry name" value="MOLYBDENUM COFACTOR SULFURASE"/>
    <property type="match status" value="1"/>
</dbReference>
<dbReference type="InterPro" id="IPR015424">
    <property type="entry name" value="PyrdxlP-dep_Trfase"/>
</dbReference>
<evidence type="ECO:0000256" key="5">
    <source>
        <dbReference type="ARBA" id="ARBA00054182"/>
    </source>
</evidence>
<evidence type="ECO:0000313" key="8">
    <source>
        <dbReference type="EMBL" id="CAB3237034.1"/>
    </source>
</evidence>
<dbReference type="EC" id="2.8.1.9" evidence="6"/>
<evidence type="ECO:0000256" key="6">
    <source>
        <dbReference type="HAMAP-Rule" id="MF_03050"/>
    </source>
</evidence>
<name>A0A8S0ZTV8_ARCPL</name>
<dbReference type="InterPro" id="IPR005303">
    <property type="entry name" value="MOCOS_middle"/>
</dbReference>
<evidence type="ECO:0000256" key="1">
    <source>
        <dbReference type="ARBA" id="ARBA00022679"/>
    </source>
</evidence>
<dbReference type="PROSITE" id="PS51340">
    <property type="entry name" value="MOSC"/>
    <property type="match status" value="1"/>
</dbReference>
<comment type="caution">
    <text evidence="8">The sequence shown here is derived from an EMBL/GenBank/DDBJ whole genome shotgun (WGS) entry which is preliminary data.</text>
</comment>
<dbReference type="InterPro" id="IPR015421">
    <property type="entry name" value="PyrdxlP-dep_Trfase_major"/>
</dbReference>
<dbReference type="FunFam" id="3.40.640.10:FF:000119">
    <property type="entry name" value="Molybdenum cofactor sulfurase"/>
    <property type="match status" value="1"/>
</dbReference>
<dbReference type="GO" id="GO:0016829">
    <property type="term" value="F:lyase activity"/>
    <property type="evidence" value="ECO:0007669"/>
    <property type="project" value="UniProtKB-UniRule"/>
</dbReference>
<dbReference type="SUPFAM" id="SSF141673">
    <property type="entry name" value="MOSC N-terminal domain-like"/>
    <property type="match status" value="1"/>
</dbReference>
<dbReference type="InterPro" id="IPR005302">
    <property type="entry name" value="MoCF_Sase_C"/>
</dbReference>
<dbReference type="EMBL" id="CADEBC010000488">
    <property type="protein sequence ID" value="CAB3237034.1"/>
    <property type="molecule type" value="Genomic_DNA"/>
</dbReference>
<dbReference type="Pfam" id="PF00266">
    <property type="entry name" value="Aminotran_5"/>
    <property type="match status" value="1"/>
</dbReference>
<dbReference type="GO" id="GO:0006777">
    <property type="term" value="P:Mo-molybdopterin cofactor biosynthetic process"/>
    <property type="evidence" value="ECO:0007669"/>
    <property type="project" value="UniProtKB-UniRule"/>
</dbReference>
<dbReference type="Pfam" id="PF03476">
    <property type="entry name" value="MOSC_N"/>
    <property type="match status" value="1"/>
</dbReference>
<feature type="modified residue" description="N6-(pyridoxal phosphate)lysine" evidence="6">
    <location>
        <position position="291"/>
    </location>
</feature>
<dbReference type="Gene3D" id="3.90.1150.10">
    <property type="entry name" value="Aspartate Aminotransferase, domain 1"/>
    <property type="match status" value="1"/>
</dbReference>
<dbReference type="InterPro" id="IPR000192">
    <property type="entry name" value="Aminotrans_V_dom"/>
</dbReference>
<dbReference type="HAMAP" id="MF_03050">
    <property type="entry name" value="MOCOS"/>
    <property type="match status" value="1"/>
</dbReference>
<sequence>MSVRSVFVVQNNIIAIICLSIQLYTRLYERCAYEDPIEMSAFSQVIDDEHMLKITSNFKRLGDRCYLENAGATLYPQSLLVNVNEDLMSNVYMNPHSDKYTKDCIEQIRCMILRHFNTDPSNYTVIFTSGTTHSLKLILEAFRFSSISDPHNERNNGAFVYLRDNHTSVLGLRELASDKNADVIHIGHDEFLTAMNTYQKHKTSWKDKYKSNNGPNTLFVYPAQSNFNGYKYPIDAIDNIKNGGLISTLKKNLCQINNNWYVLLDAASFVSTSKLDLSKTQPDFVCLSFYKIFGYPTGLGALLVKNSSQDVLSQKKHFGGGTVDIVLSSEDYHMKKANLCERFEDGTVSFLSIIALKHCFDTMQKLIPRTRHANMMDTISYHTFSLAKDLFHQLQELRHSNGNKAAVLYMDSDFSDIKKQGGIVTFNILRDDKSYVGYAEFQHMADLFNISVRTGCFCNSGSCQRHLMSTNKEMKEMYKAGHVCGDEIDLINGRPTGAIRVSFGYFNSFHDVDKLITMICRCFVKGNYRRSKRVQNNKFTLLDSIKSSKLMNSLSNLHKILSSEDELINNLNEEQEYAQLQSKIVVKEAAIFPIKSCGAYKIRFAWKIGPKGFEYDREWMIIKDTGVCLTQKHNSRMCMIRPKIDLKQRTMTLHFKGKSPITIPLDSAQNRLKESSLCNSKVCTDTVQGYDCGDDVANWISEALEVSYLRLIRQSSADHRVQKKKMSGEKTLLSLSNQAQFLLINKATVRWLHDKIRDPLFVDNLENLTDRFRGNIIIDMENELVEREWHKLIIGNLEFRVEGQCNRCQMVCIDQQTGEKTAEPLRTISEQFGGKMRFGIYLSYLGSLDGSDDHSLKIDTPVTPIINDDDISR</sequence>
<evidence type="ECO:0000256" key="3">
    <source>
        <dbReference type="ARBA" id="ARBA00023150"/>
    </source>
</evidence>
<dbReference type="GO" id="GO:0008265">
    <property type="term" value="F:molybdenum cofactor sulfurtransferase activity"/>
    <property type="evidence" value="ECO:0007669"/>
    <property type="project" value="UniProtKB-UniRule"/>
</dbReference>
<proteinExistence type="inferred from homology"/>
<reference evidence="8 9" key="1">
    <citation type="submission" date="2020-04" db="EMBL/GenBank/DDBJ databases">
        <authorList>
            <person name="Wallbank WR R."/>
            <person name="Pardo Diaz C."/>
            <person name="Kozak K."/>
            <person name="Martin S."/>
            <person name="Jiggins C."/>
            <person name="Moest M."/>
            <person name="Warren A I."/>
            <person name="Byers J.R.P. K."/>
            <person name="Montejo-Kovacevich G."/>
            <person name="Yen C E."/>
        </authorList>
    </citation>
    <scope>NUCLEOTIDE SEQUENCE [LARGE SCALE GENOMIC DNA]</scope>
</reference>
<dbReference type="SUPFAM" id="SSF50800">
    <property type="entry name" value="PK beta-barrel domain-like"/>
    <property type="match status" value="1"/>
</dbReference>
<dbReference type="GO" id="GO:0030151">
    <property type="term" value="F:molybdenum ion binding"/>
    <property type="evidence" value="ECO:0007669"/>
    <property type="project" value="UniProtKB-UniRule"/>
</dbReference>
<evidence type="ECO:0000259" key="7">
    <source>
        <dbReference type="PROSITE" id="PS51340"/>
    </source>
</evidence>
<dbReference type="PANTHER" id="PTHR14237">
    <property type="entry name" value="MOLYBDOPTERIN COFACTOR SULFURASE MOSC"/>
    <property type="match status" value="1"/>
</dbReference>
<dbReference type="InterPro" id="IPR011037">
    <property type="entry name" value="Pyrv_Knase-like_insert_dom_sf"/>
</dbReference>
<comment type="cofactor">
    <cofactor evidence="6">
        <name>pyridoxal 5'-phosphate</name>
        <dbReference type="ChEBI" id="CHEBI:597326"/>
    </cofactor>
</comment>
<dbReference type="Proteomes" id="UP000494106">
    <property type="component" value="Unassembled WGS sequence"/>
</dbReference>
<dbReference type="GO" id="GO:0030170">
    <property type="term" value="F:pyridoxal phosphate binding"/>
    <property type="evidence" value="ECO:0007669"/>
    <property type="project" value="UniProtKB-UniRule"/>
</dbReference>
<keyword evidence="2 6" id="KW-0663">Pyridoxal phosphate</keyword>
<dbReference type="AlphaFoldDB" id="A0A8S0ZTV8"/>
<comment type="function">
    <text evidence="5 6">Sulfurates the molybdenum cofactor. Sulfation of molybdenum is essential for xanthine dehydrogenase (XDH) and aldehyde oxidase (ADO) enzymes in which molybdenum cofactor is liganded by 1 oxygen and 1 sulfur atom in active form.</text>
</comment>
<organism evidence="8 9">
    <name type="scientific">Arctia plantaginis</name>
    <name type="common">Wood tiger moth</name>
    <name type="synonym">Phalaena plantaginis</name>
    <dbReference type="NCBI Taxonomy" id="874455"/>
    <lineage>
        <taxon>Eukaryota</taxon>
        <taxon>Metazoa</taxon>
        <taxon>Ecdysozoa</taxon>
        <taxon>Arthropoda</taxon>
        <taxon>Hexapoda</taxon>
        <taxon>Insecta</taxon>
        <taxon>Pterygota</taxon>
        <taxon>Neoptera</taxon>
        <taxon>Endopterygota</taxon>
        <taxon>Lepidoptera</taxon>
        <taxon>Glossata</taxon>
        <taxon>Ditrysia</taxon>
        <taxon>Noctuoidea</taxon>
        <taxon>Erebidae</taxon>
        <taxon>Arctiinae</taxon>
        <taxon>Arctia</taxon>
    </lineage>
</organism>
<dbReference type="FunFam" id="3.90.1150.10:FF:000079">
    <property type="entry name" value="Molybdenum cofactor sulfurase"/>
    <property type="match status" value="1"/>
</dbReference>
<gene>
    <name evidence="6" type="primary">mal</name>
    <name evidence="8" type="ORF">APLA_LOCUS6810</name>
</gene>
<comment type="catalytic activity">
    <reaction evidence="4 6">
        <text>Mo-molybdopterin + L-cysteine + AH2 = thio-Mo-molybdopterin + L-alanine + A + H2O</text>
        <dbReference type="Rhea" id="RHEA:42636"/>
        <dbReference type="ChEBI" id="CHEBI:13193"/>
        <dbReference type="ChEBI" id="CHEBI:15377"/>
        <dbReference type="ChEBI" id="CHEBI:17499"/>
        <dbReference type="ChEBI" id="CHEBI:35235"/>
        <dbReference type="ChEBI" id="CHEBI:57972"/>
        <dbReference type="ChEBI" id="CHEBI:71302"/>
        <dbReference type="ChEBI" id="CHEBI:82685"/>
        <dbReference type="EC" id="2.8.1.9"/>
    </reaction>
</comment>
<dbReference type="InterPro" id="IPR015422">
    <property type="entry name" value="PyrdxlP-dep_Trfase_small"/>
</dbReference>
<evidence type="ECO:0000256" key="4">
    <source>
        <dbReference type="ARBA" id="ARBA00050843"/>
    </source>
</evidence>
<accession>A0A8S0ZTV8</accession>
<feature type="active site" evidence="6">
    <location>
        <position position="458"/>
    </location>
</feature>
<keyword evidence="1 6" id="KW-0808">Transferase</keyword>
<protein>
    <recommendedName>
        <fullName evidence="6">Molybdenum cofactor sulfurase</fullName>
        <shortName evidence="6">MCS</shortName>
        <shortName evidence="6">MOS</shortName>
        <shortName evidence="6">MoCo sulfurase</shortName>
        <ecNumber evidence="6">2.8.1.9</ecNumber>
    </recommendedName>
    <alternativeName>
        <fullName evidence="6">Molybdenum cofactor sulfurtransferase</fullName>
    </alternativeName>
    <alternativeName>
        <fullName evidence="6">Protein maroon-like</fullName>
        <shortName evidence="6">Ma-l</shortName>
    </alternativeName>
</protein>
<evidence type="ECO:0000313" key="9">
    <source>
        <dbReference type="Proteomes" id="UP000494106"/>
    </source>
</evidence>
<keyword evidence="9" id="KW-1185">Reference proteome</keyword>
<keyword evidence="3 6" id="KW-0501">Molybdenum cofactor biosynthesis</keyword>
<dbReference type="InterPro" id="IPR028886">
    <property type="entry name" value="MoCo_sulfurase"/>
</dbReference>
<dbReference type="Gene3D" id="3.40.640.10">
    <property type="entry name" value="Type I PLP-dependent aspartate aminotransferase-like (Major domain)"/>
    <property type="match status" value="1"/>
</dbReference>
<comment type="similarity">
    <text evidence="6">Belongs to the class-V pyridoxal-phosphate-dependent aminotransferase family. MOCOS subfamily.</text>
</comment>
<dbReference type="Pfam" id="PF03473">
    <property type="entry name" value="MOSC"/>
    <property type="match status" value="1"/>
</dbReference>
<feature type="domain" description="MOSC" evidence="7">
    <location>
        <begin position="713"/>
        <end position="865"/>
    </location>
</feature>
<evidence type="ECO:0000256" key="2">
    <source>
        <dbReference type="ARBA" id="ARBA00022898"/>
    </source>
</evidence>
<dbReference type="SUPFAM" id="SSF53383">
    <property type="entry name" value="PLP-dependent transferases"/>
    <property type="match status" value="1"/>
</dbReference>